<gene>
    <name evidence="5" type="primary">nuoH</name>
    <name evidence="7" type="ORF">HNR32_001630</name>
</gene>
<dbReference type="GO" id="GO:0016655">
    <property type="term" value="F:oxidoreductase activity, acting on NAD(P)H, quinone or similar compound as acceptor"/>
    <property type="evidence" value="ECO:0007669"/>
    <property type="project" value="UniProtKB-UniRule"/>
</dbReference>
<evidence type="ECO:0000256" key="3">
    <source>
        <dbReference type="ARBA" id="ARBA00022989"/>
    </source>
</evidence>
<dbReference type="GO" id="GO:0009060">
    <property type="term" value="P:aerobic respiration"/>
    <property type="evidence" value="ECO:0007669"/>
    <property type="project" value="TreeGrafter"/>
</dbReference>
<evidence type="ECO:0000256" key="4">
    <source>
        <dbReference type="ARBA" id="ARBA00023136"/>
    </source>
</evidence>
<comment type="caution">
    <text evidence="7">The sequence shown here is derived from an EMBL/GenBank/DDBJ whole genome shotgun (WGS) entry which is preliminary data.</text>
</comment>
<name>A0A840UFH1_9FIRM</name>
<feature type="transmembrane region" description="Helical" evidence="5">
    <location>
        <begin position="25"/>
        <end position="49"/>
    </location>
</feature>
<dbReference type="GO" id="GO:0048038">
    <property type="term" value="F:quinone binding"/>
    <property type="evidence" value="ECO:0007669"/>
    <property type="project" value="UniProtKB-KW"/>
</dbReference>
<dbReference type="PANTHER" id="PTHR11432">
    <property type="entry name" value="NADH DEHYDROGENASE SUBUNIT 1"/>
    <property type="match status" value="1"/>
</dbReference>
<feature type="transmembrane region" description="Helical" evidence="5">
    <location>
        <begin position="282"/>
        <end position="302"/>
    </location>
</feature>
<keyword evidence="2 5" id="KW-0812">Transmembrane</keyword>
<protein>
    <recommendedName>
        <fullName evidence="5">NADH-quinone oxidoreductase subunit H</fullName>
        <ecNumber evidence="5">7.1.1.-</ecNumber>
    </recommendedName>
    <alternativeName>
        <fullName evidence="5">NADH dehydrogenase I subunit H</fullName>
    </alternativeName>
    <alternativeName>
        <fullName evidence="5">NDH-1 subunit H</fullName>
    </alternativeName>
</protein>
<dbReference type="EC" id="7.1.1.-" evidence="5"/>
<dbReference type="HAMAP" id="MF_01350">
    <property type="entry name" value="NDH1_NuoH"/>
    <property type="match status" value="1"/>
</dbReference>
<evidence type="ECO:0000256" key="1">
    <source>
        <dbReference type="ARBA" id="ARBA00004141"/>
    </source>
</evidence>
<keyword evidence="5 6" id="KW-0520">NAD</keyword>
<feature type="transmembrane region" description="Helical" evidence="5">
    <location>
        <begin position="322"/>
        <end position="341"/>
    </location>
</feature>
<evidence type="ECO:0000313" key="8">
    <source>
        <dbReference type="Proteomes" id="UP000559117"/>
    </source>
</evidence>
<keyword evidence="5" id="KW-1278">Translocase</keyword>
<comment type="subunit">
    <text evidence="5">NDH-1 is composed of 14 different subunits. Subunits NuoA, H, J, K, L, M, N constitute the membrane sector of the complex.</text>
</comment>
<organism evidence="7 8">
    <name type="scientific">Pectinatus brassicae</name>
    <dbReference type="NCBI Taxonomy" id="862415"/>
    <lineage>
        <taxon>Bacteria</taxon>
        <taxon>Bacillati</taxon>
        <taxon>Bacillota</taxon>
        <taxon>Negativicutes</taxon>
        <taxon>Selenomonadales</taxon>
        <taxon>Selenomonadaceae</taxon>
        <taxon>Pectinatus</taxon>
    </lineage>
</organism>
<comment type="similarity">
    <text evidence="5 6">Belongs to the complex I subunit 1 family.</text>
</comment>
<sequence>MQGGLLVILTDKLFYGINYLSGNEFISQLIMVIVQIMAIFAVISLAAIIQVYMERRICGFIQDRLGPNRVGPWGLLQTVADMIKLMGKEDIIPVKAQRILWGITPMLLFIPAALIYAVFPFDDGAVFVDLNVGIFFVMAVMSQSVLMFLLGGFASENKYSFMGAMRAVAQMLSSEIPMAFAVLAVVMVSGSLKMTDIVAAQSNMWFIAVEPLAFIIFTISILMEINRTPFDLVEGESEIIAGPFTEYSGMRWALFFLAEYANLLSAAILTVTLFLGGWHGPVLPGILWFLIKVFLVIFLFMWIRWTYPRTRIDQMMALSWKVLLPLALFNIAATGIGIYIYNWM</sequence>
<dbReference type="PROSITE" id="PS00667">
    <property type="entry name" value="COMPLEX1_ND1_1"/>
    <property type="match status" value="1"/>
</dbReference>
<evidence type="ECO:0000313" key="7">
    <source>
        <dbReference type="EMBL" id="MBB5336481.1"/>
    </source>
</evidence>
<dbReference type="GO" id="GO:0003954">
    <property type="term" value="F:NADH dehydrogenase activity"/>
    <property type="evidence" value="ECO:0007669"/>
    <property type="project" value="TreeGrafter"/>
</dbReference>
<dbReference type="RefSeq" id="WP_183861457.1">
    <property type="nucleotide sequence ID" value="NZ_JACHFH010000018.1"/>
</dbReference>
<feature type="transmembrane region" description="Helical" evidence="5">
    <location>
        <begin position="131"/>
        <end position="154"/>
    </location>
</feature>
<keyword evidence="5" id="KW-0830">Ubiquinone</keyword>
<comment type="subcellular location">
    <subcellularLocation>
        <location evidence="5 6">Cell membrane</location>
        <topology evidence="5 6">Multi-pass membrane protein</topology>
    </subcellularLocation>
    <subcellularLocation>
        <location evidence="1">Membrane</location>
        <topology evidence="1">Multi-pass membrane protein</topology>
    </subcellularLocation>
</comment>
<feature type="transmembrane region" description="Helical" evidence="5">
    <location>
        <begin position="204"/>
        <end position="223"/>
    </location>
</feature>
<dbReference type="NCBIfam" id="NF004741">
    <property type="entry name" value="PRK06076.1-2"/>
    <property type="match status" value="1"/>
</dbReference>
<keyword evidence="3 5" id="KW-1133">Transmembrane helix</keyword>
<dbReference type="PANTHER" id="PTHR11432:SF3">
    <property type="entry name" value="NADH-UBIQUINONE OXIDOREDUCTASE CHAIN 1"/>
    <property type="match status" value="1"/>
</dbReference>
<dbReference type="Pfam" id="PF00146">
    <property type="entry name" value="NADHdh"/>
    <property type="match status" value="1"/>
</dbReference>
<evidence type="ECO:0000256" key="6">
    <source>
        <dbReference type="RuleBase" id="RU000471"/>
    </source>
</evidence>
<keyword evidence="5" id="KW-1003">Cell membrane</keyword>
<comment type="catalytic activity">
    <reaction evidence="5">
        <text>a quinone + NADH + 5 H(+)(in) = a quinol + NAD(+) + 4 H(+)(out)</text>
        <dbReference type="Rhea" id="RHEA:57888"/>
        <dbReference type="ChEBI" id="CHEBI:15378"/>
        <dbReference type="ChEBI" id="CHEBI:24646"/>
        <dbReference type="ChEBI" id="CHEBI:57540"/>
        <dbReference type="ChEBI" id="CHEBI:57945"/>
        <dbReference type="ChEBI" id="CHEBI:132124"/>
    </reaction>
</comment>
<comment type="function">
    <text evidence="5">NDH-1 shuttles electrons from NADH, via FMN and iron-sulfur (Fe-S) centers, to quinones in the respiratory chain. The immediate electron acceptor for the enzyme in this species is believed to be ubiquinone. Couples the redox reaction to proton translocation (for every two electrons transferred, four hydrogen ions are translocated across the cytoplasmic membrane), and thus conserves the redox energy in a proton gradient. This subunit may bind ubiquinone.</text>
</comment>
<dbReference type="InterPro" id="IPR018086">
    <property type="entry name" value="NADH_UbQ_OxRdtase_su1_CS"/>
</dbReference>
<evidence type="ECO:0000256" key="5">
    <source>
        <dbReference type="HAMAP-Rule" id="MF_01350"/>
    </source>
</evidence>
<dbReference type="Proteomes" id="UP000559117">
    <property type="component" value="Unassembled WGS sequence"/>
</dbReference>
<feature type="transmembrane region" description="Helical" evidence="5">
    <location>
        <begin position="252"/>
        <end position="276"/>
    </location>
</feature>
<dbReference type="GO" id="GO:0005886">
    <property type="term" value="C:plasma membrane"/>
    <property type="evidence" value="ECO:0007669"/>
    <property type="project" value="UniProtKB-SubCell"/>
</dbReference>
<dbReference type="PROSITE" id="PS00668">
    <property type="entry name" value="COMPLEX1_ND1_2"/>
    <property type="match status" value="1"/>
</dbReference>
<keyword evidence="4 5" id="KW-0472">Membrane</keyword>
<evidence type="ECO:0000256" key="2">
    <source>
        <dbReference type="ARBA" id="ARBA00022692"/>
    </source>
</evidence>
<dbReference type="InterPro" id="IPR001694">
    <property type="entry name" value="NADH_UbQ_OxRdtase_su1/FPO"/>
</dbReference>
<reference evidence="7 8" key="1">
    <citation type="submission" date="2020-08" db="EMBL/GenBank/DDBJ databases">
        <title>Genomic Encyclopedia of Type Strains, Phase IV (KMG-IV): sequencing the most valuable type-strain genomes for metagenomic binning, comparative biology and taxonomic classification.</title>
        <authorList>
            <person name="Goeker M."/>
        </authorList>
    </citation>
    <scope>NUCLEOTIDE SEQUENCE [LARGE SCALE GENOMIC DNA]</scope>
    <source>
        <strain evidence="7 8">DSM 24661</strain>
    </source>
</reference>
<keyword evidence="5" id="KW-0874">Quinone</keyword>
<dbReference type="EMBL" id="JACHFH010000018">
    <property type="protein sequence ID" value="MBB5336481.1"/>
    <property type="molecule type" value="Genomic_DNA"/>
</dbReference>
<proteinExistence type="inferred from homology"/>
<keyword evidence="8" id="KW-1185">Reference proteome</keyword>
<feature type="transmembrane region" description="Helical" evidence="5">
    <location>
        <begin position="175"/>
        <end position="192"/>
    </location>
</feature>
<feature type="transmembrane region" description="Helical" evidence="5">
    <location>
        <begin position="99"/>
        <end position="119"/>
    </location>
</feature>
<accession>A0A840UFH1</accession>
<dbReference type="AlphaFoldDB" id="A0A840UFH1"/>